<organism evidence="1 2">
    <name type="scientific">Eiseniibacteriota bacterium</name>
    <dbReference type="NCBI Taxonomy" id="2212470"/>
    <lineage>
        <taxon>Bacteria</taxon>
        <taxon>Candidatus Eiseniibacteriota</taxon>
    </lineage>
</organism>
<dbReference type="Proteomes" id="UP000547674">
    <property type="component" value="Unassembled WGS sequence"/>
</dbReference>
<sequence length="54" mass="5623">MSLADAVFHTLPIANGLVELCSNFTAPFDDNVSLGDAVIVTPYVVLGNTCTQAP</sequence>
<dbReference type="AlphaFoldDB" id="A0A7Y2H2C6"/>
<protein>
    <submittedName>
        <fullName evidence="1">Uncharacterized protein</fullName>
    </submittedName>
</protein>
<name>A0A7Y2H2C6_UNCEI</name>
<dbReference type="EMBL" id="JABDJR010000355">
    <property type="protein sequence ID" value="NNF06875.1"/>
    <property type="molecule type" value="Genomic_DNA"/>
</dbReference>
<reference evidence="1 2" key="1">
    <citation type="submission" date="2020-03" db="EMBL/GenBank/DDBJ databases">
        <title>Metabolic flexibility allows generalist bacteria to become dominant in a frequently disturbed ecosystem.</title>
        <authorList>
            <person name="Chen Y.-J."/>
            <person name="Leung P.M."/>
            <person name="Bay S.K."/>
            <person name="Hugenholtz P."/>
            <person name="Kessler A.J."/>
            <person name="Shelley G."/>
            <person name="Waite D.W."/>
            <person name="Cook P.L."/>
            <person name="Greening C."/>
        </authorList>
    </citation>
    <scope>NUCLEOTIDE SEQUENCE [LARGE SCALE GENOMIC DNA]</scope>
    <source>
        <strain evidence="1">SS_bin_28</strain>
    </source>
</reference>
<proteinExistence type="predicted"/>
<gene>
    <name evidence="1" type="ORF">HKN21_08945</name>
</gene>
<evidence type="ECO:0000313" key="1">
    <source>
        <dbReference type="EMBL" id="NNF06875.1"/>
    </source>
</evidence>
<accession>A0A7Y2H2C6</accession>
<comment type="caution">
    <text evidence="1">The sequence shown here is derived from an EMBL/GenBank/DDBJ whole genome shotgun (WGS) entry which is preliminary data.</text>
</comment>
<evidence type="ECO:0000313" key="2">
    <source>
        <dbReference type="Proteomes" id="UP000547674"/>
    </source>
</evidence>